<gene>
    <name evidence="3" type="ORF">ACFOZ4_40570</name>
</gene>
<dbReference type="InterPro" id="IPR050256">
    <property type="entry name" value="Glycosyltransferase_2"/>
</dbReference>
<sequence>MISGKRVLVVIPAFNEAGAIAGVIGEVRGELPGVDVLVVDDGSADTTVVEARKAGALVARLPYNLGVGGARRLGFRYGQDNDYDVVVQFDADGQHDPRYIPQLIEALDTADVVIGARFAGEGDYRVRGPRAWAMTVLSGVLSRVAKARLTDTTSGFRAANRKGIDLYAQWFPVEYLGDTVETIVQAVRGGLTVRQVPVAMRARVAGKASHSPVKATVYLGRSFAVLLLALVRR</sequence>
<dbReference type="EMBL" id="JBHSAY010000035">
    <property type="protein sequence ID" value="MFC4136938.1"/>
    <property type="molecule type" value="Genomic_DNA"/>
</dbReference>
<proteinExistence type="inferred from homology"/>
<dbReference type="CDD" id="cd04179">
    <property type="entry name" value="DPM_DPG-synthase_like"/>
    <property type="match status" value="1"/>
</dbReference>
<comment type="similarity">
    <text evidence="1">Belongs to the glycosyltransferase 2 family.</text>
</comment>
<dbReference type="Proteomes" id="UP001595816">
    <property type="component" value="Unassembled WGS sequence"/>
</dbReference>
<dbReference type="SUPFAM" id="SSF53448">
    <property type="entry name" value="Nucleotide-diphospho-sugar transferases"/>
    <property type="match status" value="1"/>
</dbReference>
<keyword evidence="4" id="KW-1185">Reference proteome</keyword>
<dbReference type="PANTHER" id="PTHR48090">
    <property type="entry name" value="UNDECAPRENYL-PHOSPHATE 4-DEOXY-4-FORMAMIDO-L-ARABINOSE TRANSFERASE-RELATED"/>
    <property type="match status" value="1"/>
</dbReference>
<accession>A0ABV8M331</accession>
<reference evidence="4" key="1">
    <citation type="journal article" date="2019" name="Int. J. Syst. Evol. Microbiol.">
        <title>The Global Catalogue of Microorganisms (GCM) 10K type strain sequencing project: providing services to taxonomists for standard genome sequencing and annotation.</title>
        <authorList>
            <consortium name="The Broad Institute Genomics Platform"/>
            <consortium name="The Broad Institute Genome Sequencing Center for Infectious Disease"/>
            <person name="Wu L."/>
            <person name="Ma J."/>
        </authorList>
    </citation>
    <scope>NUCLEOTIDE SEQUENCE [LARGE SCALE GENOMIC DNA]</scope>
    <source>
        <strain evidence="4">CGMCC 4.7289</strain>
    </source>
</reference>
<dbReference type="InterPro" id="IPR029044">
    <property type="entry name" value="Nucleotide-diphossugar_trans"/>
</dbReference>
<dbReference type="Gene3D" id="3.90.550.10">
    <property type="entry name" value="Spore Coat Polysaccharide Biosynthesis Protein SpsA, Chain A"/>
    <property type="match status" value="1"/>
</dbReference>
<evidence type="ECO:0000259" key="2">
    <source>
        <dbReference type="Pfam" id="PF00535"/>
    </source>
</evidence>
<dbReference type="RefSeq" id="WP_253763921.1">
    <property type="nucleotide sequence ID" value="NZ_JAMZDZ010000001.1"/>
</dbReference>
<evidence type="ECO:0000313" key="3">
    <source>
        <dbReference type="EMBL" id="MFC4136938.1"/>
    </source>
</evidence>
<name>A0ABV8M331_9ACTN</name>
<dbReference type="Pfam" id="PF00535">
    <property type="entry name" value="Glycos_transf_2"/>
    <property type="match status" value="1"/>
</dbReference>
<evidence type="ECO:0000313" key="4">
    <source>
        <dbReference type="Proteomes" id="UP001595816"/>
    </source>
</evidence>
<evidence type="ECO:0000256" key="1">
    <source>
        <dbReference type="ARBA" id="ARBA00006739"/>
    </source>
</evidence>
<protein>
    <submittedName>
        <fullName evidence="3">Glycosyltransferase family 2 protein</fullName>
    </submittedName>
</protein>
<comment type="caution">
    <text evidence="3">The sequence shown here is derived from an EMBL/GenBank/DDBJ whole genome shotgun (WGS) entry which is preliminary data.</text>
</comment>
<organism evidence="3 4">
    <name type="scientific">Hamadaea flava</name>
    <dbReference type="NCBI Taxonomy" id="1742688"/>
    <lineage>
        <taxon>Bacteria</taxon>
        <taxon>Bacillati</taxon>
        <taxon>Actinomycetota</taxon>
        <taxon>Actinomycetes</taxon>
        <taxon>Micromonosporales</taxon>
        <taxon>Micromonosporaceae</taxon>
        <taxon>Hamadaea</taxon>
    </lineage>
</organism>
<dbReference type="InterPro" id="IPR001173">
    <property type="entry name" value="Glyco_trans_2-like"/>
</dbReference>
<dbReference type="PANTHER" id="PTHR48090:SF7">
    <property type="entry name" value="RFBJ PROTEIN"/>
    <property type="match status" value="1"/>
</dbReference>
<feature type="domain" description="Glycosyltransferase 2-like" evidence="2">
    <location>
        <begin position="9"/>
        <end position="161"/>
    </location>
</feature>